<dbReference type="AlphaFoldDB" id="A0AAD4IFX8"/>
<feature type="compositionally biased region" description="Basic and acidic residues" evidence="1">
    <location>
        <begin position="471"/>
        <end position="500"/>
    </location>
</feature>
<accession>A0AAD4IFX8</accession>
<dbReference type="Gene3D" id="3.30.70.330">
    <property type="match status" value="1"/>
</dbReference>
<feature type="compositionally biased region" description="Polar residues" evidence="1">
    <location>
        <begin position="372"/>
        <end position="388"/>
    </location>
</feature>
<proteinExistence type="predicted"/>
<gene>
    <name evidence="3" type="ORF">G6011_03837</name>
</gene>
<organism evidence="3 4">
    <name type="scientific">Alternaria panax</name>
    <dbReference type="NCBI Taxonomy" id="48097"/>
    <lineage>
        <taxon>Eukaryota</taxon>
        <taxon>Fungi</taxon>
        <taxon>Dikarya</taxon>
        <taxon>Ascomycota</taxon>
        <taxon>Pezizomycotina</taxon>
        <taxon>Dothideomycetes</taxon>
        <taxon>Pleosporomycetidae</taxon>
        <taxon>Pleosporales</taxon>
        <taxon>Pleosporineae</taxon>
        <taxon>Pleosporaceae</taxon>
        <taxon>Alternaria</taxon>
        <taxon>Alternaria sect. Panax</taxon>
    </lineage>
</organism>
<dbReference type="InterPro" id="IPR012677">
    <property type="entry name" value="Nucleotide-bd_a/b_plait_sf"/>
</dbReference>
<feature type="region of interest" description="Disordered" evidence="1">
    <location>
        <begin position="192"/>
        <end position="228"/>
    </location>
</feature>
<evidence type="ECO:0000313" key="3">
    <source>
        <dbReference type="EMBL" id="KAG9193802.1"/>
    </source>
</evidence>
<name>A0AAD4IFX8_9PLEO</name>
<evidence type="ECO:0000313" key="4">
    <source>
        <dbReference type="Proteomes" id="UP001199106"/>
    </source>
</evidence>
<evidence type="ECO:0000259" key="2">
    <source>
        <dbReference type="SMART" id="SM00360"/>
    </source>
</evidence>
<dbReference type="EMBL" id="JAANER010000002">
    <property type="protein sequence ID" value="KAG9193802.1"/>
    <property type="molecule type" value="Genomic_DNA"/>
</dbReference>
<feature type="compositionally biased region" description="Basic residues" evidence="1">
    <location>
        <begin position="502"/>
        <end position="520"/>
    </location>
</feature>
<dbReference type="GO" id="GO:0003723">
    <property type="term" value="F:RNA binding"/>
    <property type="evidence" value="ECO:0007669"/>
    <property type="project" value="InterPro"/>
</dbReference>
<dbReference type="InterPro" id="IPR035979">
    <property type="entry name" value="RBD_domain_sf"/>
</dbReference>
<reference evidence="3" key="1">
    <citation type="submission" date="2021-07" db="EMBL/GenBank/DDBJ databases">
        <title>Genome Resource of American Ginseng Black Spot Pathogen Alternaria panax.</title>
        <authorList>
            <person name="Qiu C."/>
            <person name="Wang W."/>
            <person name="Liu Z."/>
        </authorList>
    </citation>
    <scope>NUCLEOTIDE SEQUENCE</scope>
    <source>
        <strain evidence="3">BNCC115425</strain>
    </source>
</reference>
<feature type="region of interest" description="Disordered" evidence="1">
    <location>
        <begin position="445"/>
        <end position="568"/>
    </location>
</feature>
<feature type="domain" description="RRM" evidence="2">
    <location>
        <begin position="230"/>
        <end position="300"/>
    </location>
</feature>
<dbReference type="SUPFAM" id="SSF54928">
    <property type="entry name" value="RNA-binding domain, RBD"/>
    <property type="match status" value="1"/>
</dbReference>
<protein>
    <recommendedName>
        <fullName evidence="2">RRM domain-containing protein</fullName>
    </recommendedName>
</protein>
<feature type="domain" description="RRM" evidence="2">
    <location>
        <begin position="15"/>
        <end position="86"/>
    </location>
</feature>
<feature type="compositionally biased region" description="Polar residues" evidence="1">
    <location>
        <begin position="445"/>
        <end position="457"/>
    </location>
</feature>
<comment type="caution">
    <text evidence="3">The sequence shown here is derived from an EMBL/GenBank/DDBJ whole genome shotgun (WGS) entry which is preliminary data.</text>
</comment>
<evidence type="ECO:0000256" key="1">
    <source>
        <dbReference type="SAM" id="MobiDB-lite"/>
    </source>
</evidence>
<dbReference type="InterPro" id="IPR000504">
    <property type="entry name" value="RRM_dom"/>
</dbReference>
<feature type="compositionally biased region" description="Basic and acidic residues" evidence="1">
    <location>
        <begin position="522"/>
        <end position="536"/>
    </location>
</feature>
<keyword evidence="4" id="KW-1185">Reference proteome</keyword>
<dbReference type="Proteomes" id="UP001199106">
    <property type="component" value="Unassembled WGS sequence"/>
</dbReference>
<sequence length="568" mass="62180">MEDFTYEATPASSRVVRLTNVHSDATEEDICQHFQGYTVIDQIRAINPRVGTNSVLYVLFSTLQHRNAVIARSGNRNIRGRRVNIMAAPTGNYALNATQESFVRPGDTGTASAAADPLSAALNLIGSEFSALSITPKEGERLRRAQYQRIQEARDAIARQSRLMREGRERAEYNKKRVLFLFLQRRAEKRACQRGFQDRGSPNQPPKPALLKYRVSSPDPKRSEDPRNRLLLITDIPTEADNDEVITFLQDYRPESIDRAQIGGNWMVSALILMQTVEGRDQAAARLNGRMIQGHRVVMHTFSNLTQEVLDRVMNPGSSISDIPADLPYRSGVNRSPVPPPVRAPYVPFGIPTAPSIAPPASGPRVADAPVLSNSRPTPPNRRSQNNHVGPVNTRHSGVRWGRAPPGPDVDTTSEDRLLDKIMHGEGLLPELVPARSVTLVRENQTTTGDQGDNTASQHRRSNFHGYLNRVGRERAEEENPASDRVDREDNDSGKPENGSRGRSHGRGRGRGWGHGRGRGRGGGDDHGRGRGRGDGRGGSSRGGGGGGGGSGGNRTSWQDSLSDDEAL</sequence>
<feature type="region of interest" description="Disordered" evidence="1">
    <location>
        <begin position="357"/>
        <end position="414"/>
    </location>
</feature>
<feature type="compositionally biased region" description="Gly residues" evidence="1">
    <location>
        <begin position="537"/>
        <end position="553"/>
    </location>
</feature>
<feature type="compositionally biased region" description="Basic and acidic residues" evidence="1">
    <location>
        <begin position="219"/>
        <end position="228"/>
    </location>
</feature>
<dbReference type="SMART" id="SM00360">
    <property type="entry name" value="RRM"/>
    <property type="match status" value="2"/>
</dbReference>